<dbReference type="KEGG" id="bmet:BMMGA3_06635"/>
<comment type="similarity">
    <text evidence="1">Belongs to the GMC oxidoreductase family.</text>
</comment>
<gene>
    <name evidence="2" type="ORF">BMMGA3_06635</name>
</gene>
<dbReference type="EMBL" id="CP007739">
    <property type="protein sequence ID" value="AIE59753.1"/>
    <property type="molecule type" value="Genomic_DNA"/>
</dbReference>
<accession>A0A068LS74</accession>
<proteinExistence type="inferred from homology"/>
<dbReference type="InterPro" id="IPR012132">
    <property type="entry name" value="GMC_OxRdtase"/>
</dbReference>
<sequence length="168" mass="18828">MQLVGLGSEGQLSIIILYLRPKSRGSIQIQSNDPLKIVLADEGFLSNPADLEVVKNIYNIYIKKIAQKLTAIDSAYKLMSPTLDIINNDQRLEEFIKQNLPIITINKVHFEWHHEYKVELLMIKEKCNGVSDLIVADDSIVPFTVDGNTSAAAYLIGFTIAQQLQKQG</sequence>
<dbReference type="InterPro" id="IPR036188">
    <property type="entry name" value="FAD/NAD-bd_sf"/>
</dbReference>
<dbReference type="SUPFAM" id="SSF54373">
    <property type="entry name" value="FAD-linked reductases, C-terminal domain"/>
    <property type="match status" value="1"/>
</dbReference>
<dbReference type="GO" id="GO:0016491">
    <property type="term" value="F:oxidoreductase activity"/>
    <property type="evidence" value="ECO:0007669"/>
    <property type="project" value="TreeGrafter"/>
</dbReference>
<dbReference type="HOGENOM" id="CLU_1583251_0_0_9"/>
<keyword evidence="3" id="KW-1185">Reference proteome</keyword>
<dbReference type="GO" id="GO:0050660">
    <property type="term" value="F:flavin adenine dinucleotide binding"/>
    <property type="evidence" value="ECO:0007669"/>
    <property type="project" value="InterPro"/>
</dbReference>
<evidence type="ECO:0000313" key="3">
    <source>
        <dbReference type="Proteomes" id="UP000027602"/>
    </source>
</evidence>
<reference evidence="2 3" key="1">
    <citation type="journal article" date="2015" name="BMC Genomics">
        <title>Transcriptome analysis of thermophilic methylotrophic Bacillus methanolicus MGA3 using RNA-sequencing provides detailed insights into its previously uncharted transcriptional landscape.</title>
        <authorList>
            <person name="Irla M."/>
            <person name="Neshat A."/>
            <person name="Brautaset T."/>
            <person name="Ruckert C."/>
            <person name="Kalinowski J."/>
            <person name="Wendisch V.F."/>
        </authorList>
    </citation>
    <scope>NUCLEOTIDE SEQUENCE [LARGE SCALE GENOMIC DNA]</scope>
    <source>
        <strain evidence="3">MGA3 / ATCC 53907</strain>
    </source>
</reference>
<dbReference type="PANTHER" id="PTHR11552">
    <property type="entry name" value="GLUCOSE-METHANOL-CHOLINE GMC OXIDOREDUCTASE"/>
    <property type="match status" value="1"/>
</dbReference>
<dbReference type="Gene3D" id="3.30.560.10">
    <property type="entry name" value="Glucose Oxidase, domain 3"/>
    <property type="match status" value="1"/>
</dbReference>
<name>A0A068LS74_BACMM</name>
<evidence type="ECO:0000313" key="2">
    <source>
        <dbReference type="EMBL" id="AIE59753.1"/>
    </source>
</evidence>
<dbReference type="eggNOG" id="COG2303">
    <property type="taxonomic scope" value="Bacteria"/>
</dbReference>
<evidence type="ECO:0000256" key="1">
    <source>
        <dbReference type="ARBA" id="ARBA00010790"/>
    </source>
</evidence>
<dbReference type="AlphaFoldDB" id="A0A068LS74"/>
<dbReference type="PANTHER" id="PTHR11552:SF147">
    <property type="entry name" value="CHOLINE DEHYDROGENASE, MITOCHONDRIAL"/>
    <property type="match status" value="1"/>
</dbReference>
<organism evidence="2 3">
    <name type="scientific">Bacillus methanolicus (strain MGA3 / ATCC 53907)</name>
    <dbReference type="NCBI Taxonomy" id="796606"/>
    <lineage>
        <taxon>Bacteria</taxon>
        <taxon>Bacillati</taxon>
        <taxon>Bacillota</taxon>
        <taxon>Bacilli</taxon>
        <taxon>Bacillales</taxon>
        <taxon>Bacillaceae</taxon>
        <taxon>Bacillus</taxon>
    </lineage>
</organism>
<dbReference type="STRING" id="796606.BMMGA3_06635"/>
<protein>
    <submittedName>
        <fullName evidence="2">Dehydrogenase</fullName>
    </submittedName>
</protein>
<dbReference type="Gene3D" id="3.50.50.60">
    <property type="entry name" value="FAD/NAD(P)-binding domain"/>
    <property type="match status" value="1"/>
</dbReference>
<dbReference type="Proteomes" id="UP000027602">
    <property type="component" value="Chromosome"/>
</dbReference>